<evidence type="ECO:0000313" key="1">
    <source>
        <dbReference type="EMBL" id="PBK83788.1"/>
    </source>
</evidence>
<protein>
    <submittedName>
        <fullName evidence="1">Uncharacterized protein</fullName>
    </submittedName>
</protein>
<sequence>MPDTQSKNGKRQKKTLASTSQLVKSKGKVVVMEEVKDERLDREMDEAFNSITMGLRVEKYHQQWDSYLYDEDPLRIFRAVDGSLPNTMTEETMQLRDIIIRLYLPNKEAPWKRLPDAVDDLLETPITKDSLVKEVRVGQIWYELKMPHIHMWGHVLLAVEQVLEDFADFLWRKSSAAYKIDPCFQFLIERILHVRTMNQLSVYALDHHGYSYQVWQGRSGAGASQAGYEARVLRKDRGSGPRRASKPSRLQETSLKPAKFSRINKLKTALITGTFHADAHPISIILGMGRVKPLVDEAAK</sequence>
<gene>
    <name evidence="1" type="ORF">ARMGADRAFT_1037612</name>
</gene>
<proteinExistence type="predicted"/>
<evidence type="ECO:0000313" key="2">
    <source>
        <dbReference type="Proteomes" id="UP000217790"/>
    </source>
</evidence>
<accession>A0A2H3CZ66</accession>
<dbReference type="InParanoid" id="A0A2H3CZ66"/>
<dbReference type="STRING" id="47427.A0A2H3CZ66"/>
<keyword evidence="2" id="KW-1185">Reference proteome</keyword>
<dbReference type="OrthoDB" id="3068921at2759"/>
<dbReference type="AlphaFoldDB" id="A0A2H3CZ66"/>
<dbReference type="EMBL" id="KZ293703">
    <property type="protein sequence ID" value="PBK83788.1"/>
    <property type="molecule type" value="Genomic_DNA"/>
</dbReference>
<dbReference type="Proteomes" id="UP000217790">
    <property type="component" value="Unassembled WGS sequence"/>
</dbReference>
<reference evidence="2" key="1">
    <citation type="journal article" date="2017" name="Nat. Ecol. Evol.">
        <title>Genome expansion and lineage-specific genetic innovations in the forest pathogenic fungi Armillaria.</title>
        <authorList>
            <person name="Sipos G."/>
            <person name="Prasanna A.N."/>
            <person name="Walter M.C."/>
            <person name="O'Connor E."/>
            <person name="Balint B."/>
            <person name="Krizsan K."/>
            <person name="Kiss B."/>
            <person name="Hess J."/>
            <person name="Varga T."/>
            <person name="Slot J."/>
            <person name="Riley R."/>
            <person name="Boka B."/>
            <person name="Rigling D."/>
            <person name="Barry K."/>
            <person name="Lee J."/>
            <person name="Mihaltcheva S."/>
            <person name="LaButti K."/>
            <person name="Lipzen A."/>
            <person name="Waldron R."/>
            <person name="Moloney N.M."/>
            <person name="Sperisen C."/>
            <person name="Kredics L."/>
            <person name="Vagvoelgyi C."/>
            <person name="Patrignani A."/>
            <person name="Fitzpatrick D."/>
            <person name="Nagy I."/>
            <person name="Doyle S."/>
            <person name="Anderson J.B."/>
            <person name="Grigoriev I.V."/>
            <person name="Gueldener U."/>
            <person name="Muensterkoetter M."/>
            <person name="Nagy L.G."/>
        </authorList>
    </citation>
    <scope>NUCLEOTIDE SEQUENCE [LARGE SCALE GENOMIC DNA]</scope>
    <source>
        <strain evidence="2">Ar21-2</strain>
    </source>
</reference>
<name>A0A2H3CZ66_ARMGA</name>
<organism evidence="1 2">
    <name type="scientific">Armillaria gallica</name>
    <name type="common">Bulbous honey fungus</name>
    <name type="synonym">Armillaria bulbosa</name>
    <dbReference type="NCBI Taxonomy" id="47427"/>
    <lineage>
        <taxon>Eukaryota</taxon>
        <taxon>Fungi</taxon>
        <taxon>Dikarya</taxon>
        <taxon>Basidiomycota</taxon>
        <taxon>Agaricomycotina</taxon>
        <taxon>Agaricomycetes</taxon>
        <taxon>Agaricomycetidae</taxon>
        <taxon>Agaricales</taxon>
        <taxon>Marasmiineae</taxon>
        <taxon>Physalacriaceae</taxon>
        <taxon>Armillaria</taxon>
    </lineage>
</organism>